<dbReference type="GO" id="GO:0031930">
    <property type="term" value="P:mitochondria-nucleus signaling pathway"/>
    <property type="evidence" value="ECO:0007669"/>
    <property type="project" value="TreeGrafter"/>
</dbReference>
<dbReference type="PROSITE" id="PS51375">
    <property type="entry name" value="PPR"/>
    <property type="match status" value="6"/>
</dbReference>
<evidence type="ECO:0000313" key="4">
    <source>
        <dbReference type="EMBL" id="PKA58663.1"/>
    </source>
</evidence>
<keyword evidence="4" id="KW-0489">Methyltransferase</keyword>
<reference evidence="4 5" key="1">
    <citation type="journal article" date="2017" name="Nature">
        <title>The Apostasia genome and the evolution of orchids.</title>
        <authorList>
            <person name="Zhang G.Q."/>
            <person name="Liu K.W."/>
            <person name="Li Z."/>
            <person name="Lohaus R."/>
            <person name="Hsiao Y.Y."/>
            <person name="Niu S.C."/>
            <person name="Wang J.Y."/>
            <person name="Lin Y.C."/>
            <person name="Xu Q."/>
            <person name="Chen L.J."/>
            <person name="Yoshida K."/>
            <person name="Fujiwara S."/>
            <person name="Wang Z.W."/>
            <person name="Zhang Y.Q."/>
            <person name="Mitsuda N."/>
            <person name="Wang M."/>
            <person name="Liu G.H."/>
            <person name="Pecoraro L."/>
            <person name="Huang H.X."/>
            <person name="Xiao X.J."/>
            <person name="Lin M."/>
            <person name="Wu X.Y."/>
            <person name="Wu W.L."/>
            <person name="Chen Y.Y."/>
            <person name="Chang S.B."/>
            <person name="Sakamoto S."/>
            <person name="Ohme-Takagi M."/>
            <person name="Yagi M."/>
            <person name="Zeng S.J."/>
            <person name="Shen C.Y."/>
            <person name="Yeh C.M."/>
            <person name="Luo Y.B."/>
            <person name="Tsai W.C."/>
            <person name="Van de Peer Y."/>
            <person name="Liu Z.J."/>
        </authorList>
    </citation>
    <scope>NUCLEOTIDE SEQUENCE [LARGE SCALE GENOMIC DNA]</scope>
    <source>
        <strain evidence="5">cv. Shenzhen</strain>
        <tissue evidence="4">Stem</tissue>
    </source>
</reference>
<dbReference type="PANTHER" id="PTHR47936">
    <property type="entry name" value="PPR_LONG DOMAIN-CONTAINING PROTEIN"/>
    <property type="match status" value="1"/>
</dbReference>
<dbReference type="GO" id="GO:0008168">
    <property type="term" value="F:methyltransferase activity"/>
    <property type="evidence" value="ECO:0007669"/>
    <property type="project" value="UniProtKB-KW"/>
</dbReference>
<dbReference type="GO" id="GO:0010019">
    <property type="term" value="P:chloroplast-nucleus signaling pathway"/>
    <property type="evidence" value="ECO:0007669"/>
    <property type="project" value="TreeGrafter"/>
</dbReference>
<keyword evidence="2" id="KW-0677">Repeat</keyword>
<organism evidence="4 5">
    <name type="scientific">Apostasia shenzhenica</name>
    <dbReference type="NCBI Taxonomy" id="1088818"/>
    <lineage>
        <taxon>Eukaryota</taxon>
        <taxon>Viridiplantae</taxon>
        <taxon>Streptophyta</taxon>
        <taxon>Embryophyta</taxon>
        <taxon>Tracheophyta</taxon>
        <taxon>Spermatophyta</taxon>
        <taxon>Magnoliopsida</taxon>
        <taxon>Liliopsida</taxon>
        <taxon>Asparagales</taxon>
        <taxon>Orchidaceae</taxon>
        <taxon>Apostasioideae</taxon>
        <taxon>Apostasia</taxon>
    </lineage>
</organism>
<evidence type="ECO:0000256" key="3">
    <source>
        <dbReference type="PROSITE-ProRule" id="PRU00708"/>
    </source>
</evidence>
<feature type="repeat" description="PPR" evidence="3">
    <location>
        <begin position="252"/>
        <end position="286"/>
    </location>
</feature>
<dbReference type="InterPro" id="IPR011990">
    <property type="entry name" value="TPR-like_helical_dom_sf"/>
</dbReference>
<keyword evidence="5" id="KW-1185">Reference proteome</keyword>
<dbReference type="Pfam" id="PF13041">
    <property type="entry name" value="PPR_2"/>
    <property type="match status" value="4"/>
</dbReference>
<keyword evidence="4" id="KW-0808">Transferase</keyword>
<evidence type="ECO:0000256" key="1">
    <source>
        <dbReference type="ARBA" id="ARBA00007626"/>
    </source>
</evidence>
<accession>A0A2I0ASZ5</accession>
<dbReference type="Pfam" id="PF01535">
    <property type="entry name" value="PPR"/>
    <property type="match status" value="2"/>
</dbReference>
<feature type="repeat" description="PPR" evidence="3">
    <location>
        <begin position="182"/>
        <end position="216"/>
    </location>
</feature>
<feature type="repeat" description="PPR" evidence="3">
    <location>
        <begin position="217"/>
        <end position="251"/>
    </location>
</feature>
<dbReference type="GO" id="GO:0032259">
    <property type="term" value="P:methylation"/>
    <property type="evidence" value="ECO:0007669"/>
    <property type="project" value="UniProtKB-KW"/>
</dbReference>
<dbReference type="EC" id="2.1.1.204" evidence="4"/>
<dbReference type="EMBL" id="KZ451951">
    <property type="protein sequence ID" value="PKA58663.1"/>
    <property type="molecule type" value="Genomic_DNA"/>
</dbReference>
<dbReference type="GO" id="GO:0009507">
    <property type="term" value="C:chloroplast"/>
    <property type="evidence" value="ECO:0007669"/>
    <property type="project" value="TreeGrafter"/>
</dbReference>
<feature type="repeat" description="PPR" evidence="3">
    <location>
        <begin position="147"/>
        <end position="181"/>
    </location>
</feature>
<dbReference type="InterPro" id="IPR002885">
    <property type="entry name" value="PPR_rpt"/>
</dbReference>
<feature type="repeat" description="PPR" evidence="3">
    <location>
        <begin position="389"/>
        <end position="423"/>
    </location>
</feature>
<sequence length="528" mass="58335">MLPSLPVARRQYLAATAAAATIATTPFPSSSSSDDYLSLFRSAISSFSRRSNPYSYPLPRSAPRHFLRLLVRPSTASYNALINCLLLANCPAAAAVVCSSLLASGLPISTSSFTIFLKLILSSARSDRFDAAYSLLGVMVRRGKPPDAVTFSTLIAALSRAGRLTEALGVLDLMLDSHCRPTPHACTSLIHGYCSHGMINKAKHFLNLVEKFGLAPDTFMYTALIDALSRNGKFDEVEKLLSESHEKGWKPDEVTYNVYMNGLCKAGRIGEAFRLLNVLRGEGLLPSLETLNILFECLCKMLKLQEALKLLESSEIDWTPDAVFYNTLMSSYLDGECSVNALQLLGCMVKRGIEPDSCTLTLILRSICATGNLHLAKNMVNTDWRFVPDVVTFNVLIHQFYTLGKNKEALELFAEMMGKNVNPNKYTYQVVIGCLCGEERVEEAIDLVLGTVTDGFMQDLVNHLLCQLGRGKRLGEVLKLFQKMFERHLVIDFSCFNSLIHASCKAGICQSQDFYRLSIIIEKGLGVR</sequence>
<dbReference type="NCBIfam" id="TIGR00756">
    <property type="entry name" value="PPR"/>
    <property type="match status" value="4"/>
</dbReference>
<dbReference type="PANTHER" id="PTHR47936:SF1">
    <property type="entry name" value="PENTATRICOPEPTIDE REPEAT-CONTAINING PROTEIN GUN1, CHLOROPLASTIC"/>
    <property type="match status" value="1"/>
</dbReference>
<proteinExistence type="inferred from homology"/>
<gene>
    <name evidence="4" type="primary">PGR3</name>
    <name evidence="4" type="ORF">AXF42_Ash008950</name>
</gene>
<dbReference type="Proteomes" id="UP000236161">
    <property type="component" value="Unassembled WGS sequence"/>
</dbReference>
<protein>
    <submittedName>
        <fullName evidence="4">Pentatricopeptide repeat-containing protein</fullName>
        <ecNumber evidence="4">2.1.1.204</ecNumber>
    </submittedName>
</protein>
<name>A0A2I0ASZ5_9ASPA</name>
<dbReference type="AlphaFoldDB" id="A0A2I0ASZ5"/>
<feature type="repeat" description="PPR" evidence="3">
    <location>
        <begin position="321"/>
        <end position="355"/>
    </location>
</feature>
<comment type="similarity">
    <text evidence="1">Belongs to the PPR family. P subfamily.</text>
</comment>
<dbReference type="OrthoDB" id="185373at2759"/>
<evidence type="ECO:0000313" key="5">
    <source>
        <dbReference type="Proteomes" id="UP000236161"/>
    </source>
</evidence>
<dbReference type="Gene3D" id="1.25.40.10">
    <property type="entry name" value="Tetratricopeptide repeat domain"/>
    <property type="match status" value="5"/>
</dbReference>
<evidence type="ECO:0000256" key="2">
    <source>
        <dbReference type="ARBA" id="ARBA00022737"/>
    </source>
</evidence>